<evidence type="ECO:0000256" key="1">
    <source>
        <dbReference type="SAM" id="MobiDB-lite"/>
    </source>
</evidence>
<name>A0AA40AKF5_9PEZI</name>
<dbReference type="RefSeq" id="XP_060296284.1">
    <property type="nucleotide sequence ID" value="XM_060445384.1"/>
</dbReference>
<reference evidence="2" key="1">
    <citation type="submission" date="2023-06" db="EMBL/GenBank/DDBJ databases">
        <title>Genome-scale phylogeny and comparative genomics of the fungal order Sordariales.</title>
        <authorList>
            <consortium name="Lawrence Berkeley National Laboratory"/>
            <person name="Hensen N."/>
            <person name="Bonometti L."/>
            <person name="Westerberg I."/>
            <person name="Brannstrom I.O."/>
            <person name="Guillou S."/>
            <person name="Cros-Aarteil S."/>
            <person name="Calhoun S."/>
            <person name="Haridas S."/>
            <person name="Kuo A."/>
            <person name="Mondo S."/>
            <person name="Pangilinan J."/>
            <person name="Riley R."/>
            <person name="LaButti K."/>
            <person name="Andreopoulos B."/>
            <person name="Lipzen A."/>
            <person name="Chen C."/>
            <person name="Yanf M."/>
            <person name="Daum C."/>
            <person name="Ng V."/>
            <person name="Clum A."/>
            <person name="Steindorff A."/>
            <person name="Ohm R."/>
            <person name="Martin F."/>
            <person name="Silar P."/>
            <person name="Natvig D."/>
            <person name="Lalanne C."/>
            <person name="Gautier V."/>
            <person name="Ament-velasquez S.L."/>
            <person name="Kruys A."/>
            <person name="Hutchinson M.I."/>
            <person name="Powell A.J."/>
            <person name="Barry K."/>
            <person name="Miller A.N."/>
            <person name="Grigoriev I.V."/>
            <person name="Debuchy R."/>
            <person name="Gladieux P."/>
            <person name="Thoren M.H."/>
            <person name="Johannesson H."/>
        </authorList>
    </citation>
    <scope>NUCLEOTIDE SEQUENCE</scope>
    <source>
        <strain evidence="2">SMH2392-1A</strain>
    </source>
</reference>
<gene>
    <name evidence="2" type="ORF">B0T26DRAFT_751541</name>
</gene>
<feature type="region of interest" description="Disordered" evidence="1">
    <location>
        <begin position="1"/>
        <end position="22"/>
    </location>
</feature>
<dbReference type="AlphaFoldDB" id="A0AA40AKF5"/>
<protein>
    <submittedName>
        <fullName evidence="2">Uncharacterized protein</fullName>
    </submittedName>
</protein>
<feature type="region of interest" description="Disordered" evidence="1">
    <location>
        <begin position="106"/>
        <end position="220"/>
    </location>
</feature>
<comment type="caution">
    <text evidence="2">The sequence shown here is derived from an EMBL/GenBank/DDBJ whole genome shotgun (WGS) entry which is preliminary data.</text>
</comment>
<sequence length="220" mass="24165">MASTSSSANKPEGSLGPVSLREKYPELDDMTLQEIHLQDVNKANLIRDKAIELIRKAAATSDENVADELPAFDYELKRAEDFLVAAEAYRKAPKTSRDDDVAFLSFRSDGEEASPDEQASLPGSRHMLIELSPGRRGRGDGRGRPVLYYWPSRREKAARMKASGGEEDDLPGPRRGSSGPKSAPTTPDNPEPDSENGENTEPESEASAKVKLSVNLLYYR</sequence>
<feature type="compositionally biased region" description="Acidic residues" evidence="1">
    <location>
        <begin position="190"/>
        <end position="204"/>
    </location>
</feature>
<evidence type="ECO:0000313" key="3">
    <source>
        <dbReference type="Proteomes" id="UP001172101"/>
    </source>
</evidence>
<proteinExistence type="predicted"/>
<dbReference type="EMBL" id="JAUIRO010000004">
    <property type="protein sequence ID" value="KAK0717491.1"/>
    <property type="molecule type" value="Genomic_DNA"/>
</dbReference>
<dbReference type="GeneID" id="85328654"/>
<accession>A0AA40AKF5</accession>
<feature type="compositionally biased region" description="Polar residues" evidence="1">
    <location>
        <begin position="179"/>
        <end position="188"/>
    </location>
</feature>
<dbReference type="Proteomes" id="UP001172101">
    <property type="component" value="Unassembled WGS sequence"/>
</dbReference>
<keyword evidence="3" id="KW-1185">Reference proteome</keyword>
<evidence type="ECO:0000313" key="2">
    <source>
        <dbReference type="EMBL" id="KAK0717491.1"/>
    </source>
</evidence>
<organism evidence="2 3">
    <name type="scientific">Lasiosphaeria miniovina</name>
    <dbReference type="NCBI Taxonomy" id="1954250"/>
    <lineage>
        <taxon>Eukaryota</taxon>
        <taxon>Fungi</taxon>
        <taxon>Dikarya</taxon>
        <taxon>Ascomycota</taxon>
        <taxon>Pezizomycotina</taxon>
        <taxon>Sordariomycetes</taxon>
        <taxon>Sordariomycetidae</taxon>
        <taxon>Sordariales</taxon>
        <taxon>Lasiosphaeriaceae</taxon>
        <taxon>Lasiosphaeria</taxon>
    </lineage>
</organism>